<dbReference type="OrthoDB" id="550575at2759"/>
<evidence type="ECO:0000313" key="4">
    <source>
        <dbReference type="Proteomes" id="UP000001058"/>
    </source>
</evidence>
<evidence type="ECO:0000256" key="2">
    <source>
        <dbReference type="SAM" id="SignalP"/>
    </source>
</evidence>
<dbReference type="InterPro" id="IPR032675">
    <property type="entry name" value="LRR_dom_sf"/>
</dbReference>
<evidence type="ECO:0000313" key="3">
    <source>
        <dbReference type="EMBL" id="EFJ45368.1"/>
    </source>
</evidence>
<dbReference type="STRING" id="3068.D8U4A2"/>
<protein>
    <submittedName>
        <fullName evidence="3">Uncharacterized protein</fullName>
    </submittedName>
</protein>
<dbReference type="SUPFAM" id="SSF52047">
    <property type="entry name" value="RNI-like"/>
    <property type="match status" value="1"/>
</dbReference>
<gene>
    <name evidence="3" type="ORF">VOLCADRAFT_118325</name>
</gene>
<dbReference type="Gene3D" id="3.80.10.10">
    <property type="entry name" value="Ribonuclease Inhibitor"/>
    <property type="match status" value="2"/>
</dbReference>
<dbReference type="KEGG" id="vcn:VOLCADRAFT_118325"/>
<feature type="signal peptide" evidence="2">
    <location>
        <begin position="1"/>
        <end position="22"/>
    </location>
</feature>
<dbReference type="AlphaFoldDB" id="D8U4A2"/>
<feature type="chain" id="PRO_5003124148" evidence="2">
    <location>
        <begin position="23"/>
        <end position="224"/>
    </location>
</feature>
<evidence type="ECO:0000256" key="1">
    <source>
        <dbReference type="ARBA" id="ARBA00004430"/>
    </source>
</evidence>
<dbReference type="PANTHER" id="PTHR13318">
    <property type="entry name" value="PARTNER OF PAIRED, ISOFORM B-RELATED"/>
    <property type="match status" value="1"/>
</dbReference>
<dbReference type="Proteomes" id="UP000001058">
    <property type="component" value="Unassembled WGS sequence"/>
</dbReference>
<reference evidence="3 4" key="1">
    <citation type="journal article" date="2010" name="Science">
        <title>Genomic analysis of organismal complexity in the multicellular green alga Volvox carteri.</title>
        <authorList>
            <person name="Prochnik S.E."/>
            <person name="Umen J."/>
            <person name="Nedelcu A.M."/>
            <person name="Hallmann A."/>
            <person name="Miller S.M."/>
            <person name="Nishii I."/>
            <person name="Ferris P."/>
            <person name="Kuo A."/>
            <person name="Mitros T."/>
            <person name="Fritz-Laylin L.K."/>
            <person name="Hellsten U."/>
            <person name="Chapman J."/>
            <person name="Simakov O."/>
            <person name="Rensing S.A."/>
            <person name="Terry A."/>
            <person name="Pangilinan J."/>
            <person name="Kapitonov V."/>
            <person name="Jurka J."/>
            <person name="Salamov A."/>
            <person name="Shapiro H."/>
            <person name="Schmutz J."/>
            <person name="Grimwood J."/>
            <person name="Lindquist E."/>
            <person name="Lucas S."/>
            <person name="Grigoriev I.V."/>
            <person name="Schmitt R."/>
            <person name="Kirk D."/>
            <person name="Rokhsar D.S."/>
        </authorList>
    </citation>
    <scope>NUCLEOTIDE SEQUENCE [LARGE SCALE GENOMIC DNA]</scope>
    <source>
        <strain evidence="4">f. Nagariensis / Eve</strain>
    </source>
</reference>
<dbReference type="GO" id="GO:0005930">
    <property type="term" value="C:axoneme"/>
    <property type="evidence" value="ECO:0007669"/>
    <property type="project" value="UniProtKB-SubCell"/>
</dbReference>
<keyword evidence="2" id="KW-0732">Signal</keyword>
<dbReference type="SMART" id="SM00367">
    <property type="entry name" value="LRR_CC"/>
    <property type="match status" value="4"/>
</dbReference>
<sequence length="224" mass="24833">MRRAALASLALCTHLRLPATLGKADLVTQLPRLRGMTDLDLSSFFRVVNNEVLAAIAEASALTRLSLQWCDKITTAGLADLGRLRNLRVLSLHSVHGIDDLSALAALPALQDLDLSWCHRVRSQSLPNMHRLRRLMLHGCELVDDSLCTALCTGPGVAELEELDMAFTQLGDHGLLLLATHCPELRRLVVAEQGANIWRTGMWTEEGMQAFERQRPDVRVQRVC</sequence>
<accession>D8U4A2</accession>
<organism evidence="4">
    <name type="scientific">Volvox carteri f. nagariensis</name>
    <dbReference type="NCBI Taxonomy" id="3068"/>
    <lineage>
        <taxon>Eukaryota</taxon>
        <taxon>Viridiplantae</taxon>
        <taxon>Chlorophyta</taxon>
        <taxon>core chlorophytes</taxon>
        <taxon>Chlorophyceae</taxon>
        <taxon>CS clade</taxon>
        <taxon>Chlamydomonadales</taxon>
        <taxon>Volvocaceae</taxon>
        <taxon>Volvox</taxon>
    </lineage>
</organism>
<proteinExistence type="predicted"/>
<dbReference type="InParanoid" id="D8U4A2"/>
<dbReference type="GO" id="GO:0019005">
    <property type="term" value="C:SCF ubiquitin ligase complex"/>
    <property type="evidence" value="ECO:0007669"/>
    <property type="project" value="TreeGrafter"/>
</dbReference>
<dbReference type="EMBL" id="GL378357">
    <property type="protein sequence ID" value="EFJ45368.1"/>
    <property type="molecule type" value="Genomic_DNA"/>
</dbReference>
<dbReference type="GeneID" id="9625812"/>
<dbReference type="RefSeq" id="XP_002953395.1">
    <property type="nucleotide sequence ID" value="XM_002953349.1"/>
</dbReference>
<comment type="subcellular location">
    <subcellularLocation>
        <location evidence="1">Cytoplasm</location>
        <location evidence="1">Cytoskeleton</location>
        <location evidence="1">Cilium axoneme</location>
    </subcellularLocation>
</comment>
<dbReference type="GO" id="GO:0031146">
    <property type="term" value="P:SCF-dependent proteasomal ubiquitin-dependent protein catabolic process"/>
    <property type="evidence" value="ECO:0007669"/>
    <property type="project" value="TreeGrafter"/>
</dbReference>
<keyword evidence="4" id="KW-1185">Reference proteome</keyword>
<dbReference type="InterPro" id="IPR006553">
    <property type="entry name" value="Leu-rich_rpt_Cys-con_subtyp"/>
</dbReference>
<name>D8U4A2_VOLCA</name>